<evidence type="ECO:0000256" key="2">
    <source>
        <dbReference type="ARBA" id="ARBA00022737"/>
    </source>
</evidence>
<dbReference type="Gene3D" id="3.80.10.10">
    <property type="entry name" value="Ribonuclease Inhibitor"/>
    <property type="match status" value="2"/>
</dbReference>
<dbReference type="SUPFAM" id="SSF52058">
    <property type="entry name" value="L domain-like"/>
    <property type="match status" value="1"/>
</dbReference>
<dbReference type="PANTHER" id="PTHR48051:SF36">
    <property type="entry name" value="CASPASE FAMILY P20 DOMAIN-CONTAINING PROTEIN"/>
    <property type="match status" value="1"/>
</dbReference>
<proteinExistence type="predicted"/>
<dbReference type="Proteomes" id="UP001634394">
    <property type="component" value="Unassembled WGS sequence"/>
</dbReference>
<organism evidence="5 6">
    <name type="scientific">Sinanodonta woodiana</name>
    <name type="common">Chinese pond mussel</name>
    <name type="synonym">Anodonta woodiana</name>
    <dbReference type="NCBI Taxonomy" id="1069815"/>
    <lineage>
        <taxon>Eukaryota</taxon>
        <taxon>Metazoa</taxon>
        <taxon>Spiralia</taxon>
        <taxon>Lophotrochozoa</taxon>
        <taxon>Mollusca</taxon>
        <taxon>Bivalvia</taxon>
        <taxon>Autobranchia</taxon>
        <taxon>Heteroconchia</taxon>
        <taxon>Palaeoheterodonta</taxon>
        <taxon>Unionida</taxon>
        <taxon>Unionoidea</taxon>
        <taxon>Unionidae</taxon>
        <taxon>Unioninae</taxon>
        <taxon>Sinanodonta</taxon>
    </lineage>
</organism>
<dbReference type="AlphaFoldDB" id="A0ABD3W389"/>
<dbReference type="PANTHER" id="PTHR48051">
    <property type="match status" value="1"/>
</dbReference>
<gene>
    <name evidence="5" type="ORF">ACJMK2_041168</name>
</gene>
<feature type="domain" description="Disease resistance R13L4/SHOC-2-like LRR" evidence="4">
    <location>
        <begin position="151"/>
        <end position="232"/>
    </location>
</feature>
<name>A0ABD3W389_SINWO</name>
<protein>
    <recommendedName>
        <fullName evidence="4">Disease resistance R13L4/SHOC-2-like LRR domain-containing protein</fullName>
    </recommendedName>
</protein>
<dbReference type="Pfam" id="PF13855">
    <property type="entry name" value="LRR_8"/>
    <property type="match status" value="1"/>
</dbReference>
<evidence type="ECO:0000313" key="6">
    <source>
        <dbReference type="Proteomes" id="UP001634394"/>
    </source>
</evidence>
<dbReference type="InterPro" id="IPR050216">
    <property type="entry name" value="LRR_domain-containing"/>
</dbReference>
<reference evidence="5 6" key="1">
    <citation type="submission" date="2024-11" db="EMBL/GenBank/DDBJ databases">
        <title>Chromosome-level genome assembly of the freshwater bivalve Anodonta woodiana.</title>
        <authorList>
            <person name="Chen X."/>
        </authorList>
    </citation>
    <scope>NUCLEOTIDE SEQUENCE [LARGE SCALE GENOMIC DNA]</scope>
    <source>
        <strain evidence="5">MN2024</strain>
        <tissue evidence="5">Gills</tissue>
    </source>
</reference>
<feature type="compositionally biased region" description="Basic and acidic residues" evidence="3">
    <location>
        <begin position="291"/>
        <end position="301"/>
    </location>
</feature>
<keyword evidence="1" id="KW-0433">Leucine-rich repeat</keyword>
<dbReference type="Pfam" id="PF23598">
    <property type="entry name" value="LRR_14"/>
    <property type="match status" value="1"/>
</dbReference>
<comment type="caution">
    <text evidence="5">The sequence shown here is derived from an EMBL/GenBank/DDBJ whole genome shotgun (WGS) entry which is preliminary data.</text>
</comment>
<sequence>MEYNSHRPTNLLQYREHQKELRMRIETSDPLYYGMKKLKMRGKDLSQLTGAVFSLLELEVLDLSPEREACLDFKLIEVPPAIGKLINLRILMLDTNELEDIPKEVALLQSLERLALSNNHLMSLPQEFCRLKNLKSLHLANNDFVHFPLPVCELKQIEFLDLSDNSLVVLPDQIGDLKNLHTLLLFINKIIKLPDSICKLVEMRCLWLGKNQLRELPRKFGQLYRLDWVTRYTSTNLDGNPLIHPPIEVCRLGPAAIDRYFSGLEGRSTRNKERNEESTVRESSDPTISNNKEHENESELH</sequence>
<dbReference type="InterPro" id="IPR055414">
    <property type="entry name" value="LRR_R13L4/SHOC2-like"/>
</dbReference>
<keyword evidence="6" id="KW-1185">Reference proteome</keyword>
<feature type="region of interest" description="Disordered" evidence="3">
    <location>
        <begin position="268"/>
        <end position="301"/>
    </location>
</feature>
<dbReference type="SMART" id="SM00369">
    <property type="entry name" value="LRR_TYP"/>
    <property type="match status" value="5"/>
</dbReference>
<evidence type="ECO:0000259" key="4">
    <source>
        <dbReference type="Pfam" id="PF23598"/>
    </source>
</evidence>
<dbReference type="InterPro" id="IPR001611">
    <property type="entry name" value="Leu-rich_rpt"/>
</dbReference>
<dbReference type="EMBL" id="JBJQND010000008">
    <property type="protein sequence ID" value="KAL3868354.1"/>
    <property type="molecule type" value="Genomic_DNA"/>
</dbReference>
<evidence type="ECO:0000256" key="1">
    <source>
        <dbReference type="ARBA" id="ARBA00022614"/>
    </source>
</evidence>
<evidence type="ECO:0000256" key="3">
    <source>
        <dbReference type="SAM" id="MobiDB-lite"/>
    </source>
</evidence>
<dbReference type="InterPro" id="IPR003591">
    <property type="entry name" value="Leu-rich_rpt_typical-subtyp"/>
</dbReference>
<keyword evidence="2" id="KW-0677">Repeat</keyword>
<dbReference type="InterPro" id="IPR032675">
    <property type="entry name" value="LRR_dom_sf"/>
</dbReference>
<accession>A0ABD3W389</accession>
<dbReference type="PROSITE" id="PS51450">
    <property type="entry name" value="LRR"/>
    <property type="match status" value="1"/>
</dbReference>
<evidence type="ECO:0000313" key="5">
    <source>
        <dbReference type="EMBL" id="KAL3868354.1"/>
    </source>
</evidence>
<feature type="compositionally biased region" description="Basic and acidic residues" evidence="3">
    <location>
        <begin position="268"/>
        <end position="284"/>
    </location>
</feature>